<protein>
    <submittedName>
        <fullName evidence="4">Uncharacterized protein</fullName>
    </submittedName>
</protein>
<accession>A0AA38T073</accession>
<evidence type="ECO:0000313" key="4">
    <source>
        <dbReference type="EMBL" id="KAJ9551953.1"/>
    </source>
</evidence>
<dbReference type="PRINTS" id="PR00131">
    <property type="entry name" value="GLHYDRLASE1"/>
</dbReference>
<dbReference type="SUPFAM" id="SSF51445">
    <property type="entry name" value="(Trans)glycosidases"/>
    <property type="match status" value="1"/>
</dbReference>
<reference evidence="4" key="1">
    <citation type="submission" date="2023-03" db="EMBL/GenBank/DDBJ databases">
        <title>Chromosome-scale reference genome and RAD-based genetic map of yellow starthistle (Centaurea solstitialis) reveal putative structural variation and QTLs associated with invader traits.</title>
        <authorList>
            <person name="Reatini B."/>
            <person name="Cang F.A."/>
            <person name="Jiang Q."/>
            <person name="Mckibben M.T.W."/>
            <person name="Barker M.S."/>
            <person name="Rieseberg L.H."/>
            <person name="Dlugosch K.M."/>
        </authorList>
    </citation>
    <scope>NUCLEOTIDE SEQUENCE</scope>
    <source>
        <strain evidence="4">CAN-66</strain>
        <tissue evidence="4">Leaf</tissue>
    </source>
</reference>
<dbReference type="AlphaFoldDB" id="A0AA38T073"/>
<keyword evidence="5" id="KW-1185">Reference proteome</keyword>
<dbReference type="Pfam" id="PF00232">
    <property type="entry name" value="Glyco_hydro_1"/>
    <property type="match status" value="2"/>
</dbReference>
<gene>
    <name evidence="4" type="ORF">OSB04_015998</name>
</gene>
<evidence type="ECO:0000256" key="2">
    <source>
        <dbReference type="RuleBase" id="RU003690"/>
    </source>
</evidence>
<dbReference type="InterPro" id="IPR043502">
    <property type="entry name" value="DNA/RNA_pol_sf"/>
</dbReference>
<dbReference type="Gene3D" id="3.20.20.80">
    <property type="entry name" value="Glycosidases"/>
    <property type="match status" value="2"/>
</dbReference>
<organism evidence="4 5">
    <name type="scientific">Centaurea solstitialis</name>
    <name type="common">yellow star-thistle</name>
    <dbReference type="NCBI Taxonomy" id="347529"/>
    <lineage>
        <taxon>Eukaryota</taxon>
        <taxon>Viridiplantae</taxon>
        <taxon>Streptophyta</taxon>
        <taxon>Embryophyta</taxon>
        <taxon>Tracheophyta</taxon>
        <taxon>Spermatophyta</taxon>
        <taxon>Magnoliopsida</taxon>
        <taxon>eudicotyledons</taxon>
        <taxon>Gunneridae</taxon>
        <taxon>Pentapetalae</taxon>
        <taxon>asterids</taxon>
        <taxon>campanulids</taxon>
        <taxon>Asterales</taxon>
        <taxon>Asteraceae</taxon>
        <taxon>Carduoideae</taxon>
        <taxon>Cardueae</taxon>
        <taxon>Centaureinae</taxon>
        <taxon>Centaurea</taxon>
    </lineage>
</organism>
<dbReference type="EMBL" id="JARYMX010000004">
    <property type="protein sequence ID" value="KAJ9551953.1"/>
    <property type="molecule type" value="Genomic_DNA"/>
</dbReference>
<dbReference type="PANTHER" id="PTHR10353:SF175">
    <property type="entry name" value="BETA-GLUCOSIDASE 18-LIKE ISOFORM X1"/>
    <property type="match status" value="1"/>
</dbReference>
<dbReference type="InterPro" id="IPR017853">
    <property type="entry name" value="GH"/>
</dbReference>
<dbReference type="SUPFAM" id="SSF56672">
    <property type="entry name" value="DNA/RNA polymerases"/>
    <property type="match status" value="1"/>
</dbReference>
<sequence length="604" mass="68739">MPNYKPARTPVETDHKLSADGTPVHDPSLYRNLAGALQYLTFTRPDIGLAVQHVCLYMHDPREQHLQALKRILRCIRGTLAHGLQIHVSPSMNLTAYSDADWGGCPASRRSTFGYCVFLGDNIVSWSSKRQGVVSVSSAESEYRGVANTIAETSWIRNLLRELHRAPTKATIVYCDNISAINMSSNPVQHQRTKHIEIDIHFVRDKVTLGHVRVLHVPSSSQYADIFTKGLPHSLFSEFKSNLNICTSDVQTVGGNIRNGDNGFIANDHYRQYLKDIEIIQSLGVAAYRFSISWARLLPSKLSFFSLFKILLVVLGGRFGEVNPNGILFYNKILDNLLLRGIKPFVTIHHHDFPQELQDRYGSWLSPLMQYRDQGGSVGIVVDCLMYEPLTDDERDQEAVNRGLAFSIGWALDPLIFGDYPSEMRTYLGNQLPKFSYAERKFMADSIDYIAVNHYSTAYVKDCIHSSCGLTANRAIKGFVDVKSEMVFKSVSKICAIPSDYFSKEPFRNYRVERVQDGHYDAADSSKRHRRNGRLFKRYHNKPMFITENGYSEPKMQEVGVQDIQKDVKRIEFHKMYLSSLAQAIREGADVRGYFVWTLMDDFE</sequence>
<feature type="region of interest" description="Disordered" evidence="3">
    <location>
        <begin position="1"/>
        <end position="20"/>
    </location>
</feature>
<evidence type="ECO:0000256" key="1">
    <source>
        <dbReference type="ARBA" id="ARBA00010838"/>
    </source>
</evidence>
<comment type="caution">
    <text evidence="4">The sequence shown here is derived from an EMBL/GenBank/DDBJ whole genome shotgun (WGS) entry which is preliminary data.</text>
</comment>
<name>A0AA38T073_9ASTR</name>
<dbReference type="Proteomes" id="UP001172457">
    <property type="component" value="Chromosome 4"/>
</dbReference>
<dbReference type="GO" id="GO:0005975">
    <property type="term" value="P:carbohydrate metabolic process"/>
    <property type="evidence" value="ECO:0007669"/>
    <property type="project" value="InterPro"/>
</dbReference>
<dbReference type="InterPro" id="IPR001360">
    <property type="entry name" value="Glyco_hydro_1"/>
</dbReference>
<dbReference type="PANTHER" id="PTHR10353">
    <property type="entry name" value="GLYCOSYL HYDROLASE"/>
    <property type="match status" value="1"/>
</dbReference>
<comment type="similarity">
    <text evidence="1 2">Belongs to the glycosyl hydrolase 1 family.</text>
</comment>
<evidence type="ECO:0000256" key="3">
    <source>
        <dbReference type="SAM" id="MobiDB-lite"/>
    </source>
</evidence>
<dbReference type="CDD" id="cd09272">
    <property type="entry name" value="RNase_HI_RT_Ty1"/>
    <property type="match status" value="1"/>
</dbReference>
<dbReference type="GO" id="GO:0008422">
    <property type="term" value="F:beta-glucosidase activity"/>
    <property type="evidence" value="ECO:0007669"/>
    <property type="project" value="TreeGrafter"/>
</dbReference>
<proteinExistence type="inferred from homology"/>
<evidence type="ECO:0000313" key="5">
    <source>
        <dbReference type="Proteomes" id="UP001172457"/>
    </source>
</evidence>